<feature type="transmembrane region" description="Helical" evidence="7">
    <location>
        <begin position="16"/>
        <end position="34"/>
    </location>
</feature>
<evidence type="ECO:0000256" key="3">
    <source>
        <dbReference type="ARBA" id="ARBA00022475"/>
    </source>
</evidence>
<accession>A0A369BEU2</accession>
<evidence type="ECO:0000256" key="4">
    <source>
        <dbReference type="ARBA" id="ARBA00022692"/>
    </source>
</evidence>
<evidence type="ECO:0000313" key="10">
    <source>
        <dbReference type="Proteomes" id="UP000253034"/>
    </source>
</evidence>
<name>A0A369BEU2_9FIRM</name>
<evidence type="ECO:0000256" key="6">
    <source>
        <dbReference type="ARBA" id="ARBA00023136"/>
    </source>
</evidence>
<keyword evidence="4 7" id="KW-0812">Transmembrane</keyword>
<feature type="transmembrane region" description="Helical" evidence="7">
    <location>
        <begin position="112"/>
        <end position="132"/>
    </location>
</feature>
<keyword evidence="3" id="KW-1003">Cell membrane</keyword>
<dbReference type="Pfam" id="PF09335">
    <property type="entry name" value="VTT_dom"/>
    <property type="match status" value="1"/>
</dbReference>
<comment type="subcellular location">
    <subcellularLocation>
        <location evidence="1">Cell membrane</location>
        <topology evidence="1">Multi-pass membrane protein</topology>
    </subcellularLocation>
</comment>
<sequence>MEAAIIEFLKEFVEKNVFLVYFILFISSVLQMVFPPHPGDTILVFGGYVTTLGIFYSFPTVFLNAMAGTVLGSIVIYIFGYNKGSDVFKYRLIKRYVDEKHRKRADRIFKKYGVYAIVISKFVPGVNAIMLLMAGMFKVRRRDVYLSVVASTVVHHTLALLLGRFIGNNISRINSVLKTYNGIGLALLCVLTASGIVYVILKRKRAKA</sequence>
<reference evidence="9 10" key="1">
    <citation type="submission" date="2018-07" db="EMBL/GenBank/DDBJ databases">
        <title>Genomic Encyclopedia of Type Strains, Phase IV (KMG-IV): sequencing the most valuable type-strain genomes for metagenomic binning, comparative biology and taxonomic classification.</title>
        <authorList>
            <person name="Goeker M."/>
        </authorList>
    </citation>
    <scope>NUCLEOTIDE SEQUENCE [LARGE SCALE GENOMIC DNA]</scope>
    <source>
        <strain evidence="9 10">DSM 27016</strain>
    </source>
</reference>
<keyword evidence="5 7" id="KW-1133">Transmembrane helix</keyword>
<dbReference type="PANTHER" id="PTHR42709">
    <property type="entry name" value="ALKALINE PHOSPHATASE LIKE PROTEIN"/>
    <property type="match status" value="1"/>
</dbReference>
<gene>
    <name evidence="9" type="ORF">DFR58_102131</name>
</gene>
<feature type="transmembrane region" description="Helical" evidence="7">
    <location>
        <begin position="144"/>
        <end position="167"/>
    </location>
</feature>
<comment type="caution">
    <text evidence="9">The sequence shown here is derived from an EMBL/GenBank/DDBJ whole genome shotgun (WGS) entry which is preliminary data.</text>
</comment>
<evidence type="ECO:0000259" key="8">
    <source>
        <dbReference type="Pfam" id="PF09335"/>
    </source>
</evidence>
<evidence type="ECO:0000256" key="5">
    <source>
        <dbReference type="ARBA" id="ARBA00022989"/>
    </source>
</evidence>
<evidence type="ECO:0000256" key="1">
    <source>
        <dbReference type="ARBA" id="ARBA00004651"/>
    </source>
</evidence>
<dbReference type="InterPro" id="IPR051311">
    <property type="entry name" value="DedA_domain"/>
</dbReference>
<organism evidence="9 10">
    <name type="scientific">Anaerobacterium chartisolvens</name>
    <dbReference type="NCBI Taxonomy" id="1297424"/>
    <lineage>
        <taxon>Bacteria</taxon>
        <taxon>Bacillati</taxon>
        <taxon>Bacillota</taxon>
        <taxon>Clostridia</taxon>
        <taxon>Eubacteriales</taxon>
        <taxon>Oscillospiraceae</taxon>
        <taxon>Anaerobacterium</taxon>
    </lineage>
</organism>
<evidence type="ECO:0000256" key="7">
    <source>
        <dbReference type="SAM" id="Phobius"/>
    </source>
</evidence>
<evidence type="ECO:0000313" key="9">
    <source>
        <dbReference type="EMBL" id="RCX20062.1"/>
    </source>
</evidence>
<comment type="similarity">
    <text evidence="2">Belongs to the DedA family.</text>
</comment>
<protein>
    <submittedName>
        <fullName evidence="9">Membrane protein DedA with SNARE-associated domain</fullName>
    </submittedName>
</protein>
<keyword evidence="6 7" id="KW-0472">Membrane</keyword>
<dbReference type="GO" id="GO:0005886">
    <property type="term" value="C:plasma membrane"/>
    <property type="evidence" value="ECO:0007669"/>
    <property type="project" value="UniProtKB-SubCell"/>
</dbReference>
<dbReference type="EMBL" id="QPJT01000002">
    <property type="protein sequence ID" value="RCX20062.1"/>
    <property type="molecule type" value="Genomic_DNA"/>
</dbReference>
<proteinExistence type="inferred from homology"/>
<dbReference type="PANTHER" id="PTHR42709:SF6">
    <property type="entry name" value="UNDECAPRENYL PHOSPHATE TRANSPORTER A"/>
    <property type="match status" value="1"/>
</dbReference>
<dbReference type="Proteomes" id="UP000253034">
    <property type="component" value="Unassembled WGS sequence"/>
</dbReference>
<keyword evidence="10" id="KW-1185">Reference proteome</keyword>
<dbReference type="OrthoDB" id="9813426at2"/>
<feature type="transmembrane region" description="Helical" evidence="7">
    <location>
        <begin position="179"/>
        <end position="201"/>
    </location>
</feature>
<feature type="domain" description="VTT" evidence="8">
    <location>
        <begin position="48"/>
        <end position="164"/>
    </location>
</feature>
<evidence type="ECO:0000256" key="2">
    <source>
        <dbReference type="ARBA" id="ARBA00010792"/>
    </source>
</evidence>
<dbReference type="InterPro" id="IPR032816">
    <property type="entry name" value="VTT_dom"/>
</dbReference>
<dbReference type="RefSeq" id="WP_114296181.1">
    <property type="nucleotide sequence ID" value="NZ_QPJT01000002.1"/>
</dbReference>
<feature type="transmembrane region" description="Helical" evidence="7">
    <location>
        <begin position="54"/>
        <end position="79"/>
    </location>
</feature>
<dbReference type="AlphaFoldDB" id="A0A369BEU2"/>